<sequence length="149" mass="15059">MGNRRATIALAALQLLLVLFVQLVPFAHVAAGAKDGPTGMPVCRCNAGGCCAAMSDMPRGCRCEGACAVGPHGNDHGGGPGGTGLAVISCGCCADEPGSPLAVPLVKWECILPAFLLESGISRCTVNLSHYSGMRTAFPPEPSTPPPEG</sequence>
<accession>A0A0C1TRE9</accession>
<evidence type="ECO:0000313" key="1">
    <source>
        <dbReference type="EMBL" id="KIE43324.1"/>
    </source>
</evidence>
<evidence type="ECO:0000313" key="2">
    <source>
        <dbReference type="Proteomes" id="UP000031433"/>
    </source>
</evidence>
<protein>
    <submittedName>
        <fullName evidence="1">Uncharacterized protein</fullName>
    </submittedName>
</protein>
<name>A0A0C1TRE9_9BACT</name>
<comment type="caution">
    <text evidence="1">The sequence shown here is derived from an EMBL/GenBank/DDBJ whole genome shotgun (WGS) entry which is preliminary data.</text>
</comment>
<dbReference type="EMBL" id="JXBL01000001">
    <property type="protein sequence ID" value="KIE43324.1"/>
    <property type="molecule type" value="Genomic_DNA"/>
</dbReference>
<dbReference type="AlphaFoldDB" id="A0A0C1TRE9"/>
<organism evidence="1 2">
    <name type="scientific">Geobacter soli</name>
    <dbReference type="NCBI Taxonomy" id="1510391"/>
    <lineage>
        <taxon>Bacteria</taxon>
        <taxon>Pseudomonadati</taxon>
        <taxon>Thermodesulfobacteriota</taxon>
        <taxon>Desulfuromonadia</taxon>
        <taxon>Geobacterales</taxon>
        <taxon>Geobacteraceae</taxon>
        <taxon>Geobacter</taxon>
    </lineage>
</organism>
<dbReference type="Proteomes" id="UP000031433">
    <property type="component" value="Unassembled WGS sequence"/>
</dbReference>
<proteinExistence type="predicted"/>
<dbReference type="RefSeq" id="WP_039646685.1">
    <property type="nucleotide sequence ID" value="NZ_JXBL01000001.1"/>
</dbReference>
<reference evidence="1 2" key="1">
    <citation type="submission" date="2015-01" db="EMBL/GenBank/DDBJ databases">
        <title>Genome sequence of the anaerobic bacterium Geobacter soli GSS01, a dissimilatory Fe(III) reducer from soil.</title>
        <authorList>
            <person name="Yang G."/>
            <person name="Zhou S."/>
        </authorList>
    </citation>
    <scope>NUCLEOTIDE SEQUENCE [LARGE SCALE GENOMIC DNA]</scope>
    <source>
        <strain evidence="1 2">GSS01</strain>
    </source>
</reference>
<keyword evidence="2" id="KW-1185">Reference proteome</keyword>
<gene>
    <name evidence="1" type="ORF">SE37_12125</name>
</gene>